<feature type="region of interest" description="Disordered" evidence="1">
    <location>
        <begin position="303"/>
        <end position="322"/>
    </location>
</feature>
<reference evidence="3" key="1">
    <citation type="submission" date="2023-10" db="EMBL/GenBank/DDBJ databases">
        <authorList>
            <person name="Chen Y."/>
            <person name="Shah S."/>
            <person name="Dougan E. K."/>
            <person name="Thang M."/>
            <person name="Chan C."/>
        </authorList>
    </citation>
    <scope>NUCLEOTIDE SEQUENCE [LARGE SCALE GENOMIC DNA]</scope>
</reference>
<name>A0ABN9YAJ1_9DINO</name>
<feature type="non-terminal residue" evidence="3">
    <location>
        <position position="1"/>
    </location>
</feature>
<proteinExistence type="predicted"/>
<dbReference type="Pfam" id="PF12246">
    <property type="entry name" value="MKT1_C"/>
    <property type="match status" value="1"/>
</dbReference>
<protein>
    <recommendedName>
        <fullName evidence="2">Post-transcriptional regulator MKT1 C-terminal domain-containing protein</fullName>
    </recommendedName>
</protein>
<dbReference type="Proteomes" id="UP001189429">
    <property type="component" value="Unassembled WGS sequence"/>
</dbReference>
<keyword evidence="4" id="KW-1185">Reference proteome</keyword>
<evidence type="ECO:0000313" key="4">
    <source>
        <dbReference type="Proteomes" id="UP001189429"/>
    </source>
</evidence>
<evidence type="ECO:0000313" key="3">
    <source>
        <dbReference type="EMBL" id="CAK0908262.1"/>
    </source>
</evidence>
<evidence type="ECO:0000256" key="1">
    <source>
        <dbReference type="SAM" id="MobiDB-lite"/>
    </source>
</evidence>
<organism evidence="3 4">
    <name type="scientific">Prorocentrum cordatum</name>
    <dbReference type="NCBI Taxonomy" id="2364126"/>
    <lineage>
        <taxon>Eukaryota</taxon>
        <taxon>Sar</taxon>
        <taxon>Alveolata</taxon>
        <taxon>Dinophyceae</taxon>
        <taxon>Prorocentrales</taxon>
        <taxon>Prorocentraceae</taxon>
        <taxon>Prorocentrum</taxon>
    </lineage>
</organism>
<gene>
    <name evidence="3" type="ORF">PCOR1329_LOCUS82978</name>
</gene>
<comment type="caution">
    <text evidence="3">The sequence shown here is derived from an EMBL/GenBank/DDBJ whole genome shotgun (WGS) entry which is preliminary data.</text>
</comment>
<dbReference type="InterPro" id="IPR022039">
    <property type="entry name" value="MKT1_C"/>
</dbReference>
<feature type="domain" description="Post-transcriptional regulator MKT1 C-terminal" evidence="2">
    <location>
        <begin position="157"/>
        <end position="288"/>
    </location>
</feature>
<accession>A0ABN9YAJ1</accession>
<dbReference type="EMBL" id="CAUYUJ010021982">
    <property type="protein sequence ID" value="CAK0908262.1"/>
    <property type="molecule type" value="Genomic_DNA"/>
</dbReference>
<sequence>ALGKGEWTDKSQPLVDTVEFRQLLTELSDYRETALGLIARHLNKGFQAKKILVKAFWDHHAIRQSTSGNEANLPPDARLISARSPLKGLRWNIAKDAVEAEMRRQGTTAVDFKFCLNWHREQFQSDGPLVKNLLSPGFPSCSNDLVSLCALVHFMVLENLELIASEDGSQTVLGNVICDTPTRLQEPCLVALEMLKFGILHGEPFEAADRSKPFPEQVNYPVAPVDPGKKAALLLSRVMSLVPMKLKNEMWNADVIFDLAAFHSLVRVLKRSLRQIVEGSLVSVLLRDLQRVKLLWPRGQGIPEAHSGSPEDPRPSAAAPCGAPLGWGAAGLPLPAGAGRARRGGRRRVAPGTPSRTLLRAAALLATAAGWPTPQTLGDYGLWYYDDEDQASGGYAAPPRRGSPAPAGGIQSVRFESPTVPVPASSPEEIDLGELDSGDLRHLLARAGVNWSSGAQWIIFLCQRQEGNGKEGEPLRTGSARGPEGTSLDFALKLDEVQARPALSPAGRLPQGFLEELPEGTGS</sequence>
<evidence type="ECO:0000259" key="2">
    <source>
        <dbReference type="Pfam" id="PF12246"/>
    </source>
</evidence>
<feature type="region of interest" description="Disordered" evidence="1">
    <location>
        <begin position="502"/>
        <end position="523"/>
    </location>
</feature>